<proteinExistence type="predicted"/>
<dbReference type="InterPro" id="IPR025374">
    <property type="entry name" value="DUF4364"/>
</dbReference>
<keyword evidence="2" id="KW-1185">Reference proteome</keyword>
<sequence length="175" mass="20259">MFEDTLELAENKLLLLYILHKLQFPISKNQFTEIILENNFMNYFILQQYISELISSDFVKLQQNDNKHNVSITNKGTKVLNLFINRLSQDKKALIDKYISSNLHNIKNAISVTADYTIANKNSFIVDLRAIENDITLIDIKLNVVSNKQARDLCNKWKSSSSEIYNKIINLLTSD</sequence>
<protein>
    <submittedName>
        <fullName evidence="1">Uncharacterized protein</fullName>
    </submittedName>
</protein>
<dbReference type="STRING" id="84029.CROST_34950"/>
<dbReference type="KEGG" id="crw:CROST_030170"/>
<dbReference type="RefSeq" id="WP_077834725.1">
    <property type="nucleotide sequence ID" value="NZ_CP096983.1"/>
</dbReference>
<evidence type="ECO:0000313" key="1">
    <source>
        <dbReference type="EMBL" id="URZ12295.1"/>
    </source>
</evidence>
<dbReference type="AlphaFoldDB" id="A0A1S8L0B1"/>
<dbReference type="EMBL" id="CP096983">
    <property type="protein sequence ID" value="URZ12295.1"/>
    <property type="molecule type" value="Genomic_DNA"/>
</dbReference>
<dbReference type="Gene3D" id="1.10.10.10">
    <property type="entry name" value="Winged helix-like DNA-binding domain superfamily/Winged helix DNA-binding domain"/>
    <property type="match status" value="1"/>
</dbReference>
<gene>
    <name evidence="1" type="ORF">CROST_030170</name>
</gene>
<evidence type="ECO:0000313" key="2">
    <source>
        <dbReference type="Proteomes" id="UP000190951"/>
    </source>
</evidence>
<dbReference type="Proteomes" id="UP000190951">
    <property type="component" value="Chromosome"/>
</dbReference>
<name>A0A1S8L0B1_9CLOT</name>
<reference evidence="1 2" key="1">
    <citation type="submission" date="2022-04" db="EMBL/GenBank/DDBJ databases">
        <title>Genome sequence of C. roseum typestrain.</title>
        <authorList>
            <person name="Poehlein A."/>
            <person name="Schoch T."/>
            <person name="Duerre P."/>
            <person name="Daniel R."/>
        </authorList>
    </citation>
    <scope>NUCLEOTIDE SEQUENCE [LARGE SCALE GENOMIC DNA]</scope>
    <source>
        <strain evidence="1 2">DSM 7320</strain>
    </source>
</reference>
<dbReference type="InterPro" id="IPR036388">
    <property type="entry name" value="WH-like_DNA-bd_sf"/>
</dbReference>
<organism evidence="1 2">
    <name type="scientific">Clostridium felsineum</name>
    <dbReference type="NCBI Taxonomy" id="36839"/>
    <lineage>
        <taxon>Bacteria</taxon>
        <taxon>Bacillati</taxon>
        <taxon>Bacillota</taxon>
        <taxon>Clostridia</taxon>
        <taxon>Eubacteriales</taxon>
        <taxon>Clostridiaceae</taxon>
        <taxon>Clostridium</taxon>
    </lineage>
</organism>
<accession>A0A1S8L0B1</accession>
<dbReference type="Pfam" id="PF14277">
    <property type="entry name" value="DUF4364"/>
    <property type="match status" value="1"/>
</dbReference>